<feature type="region of interest" description="Disordered" evidence="1">
    <location>
        <begin position="216"/>
        <end position="253"/>
    </location>
</feature>
<dbReference type="SMR" id="A0A314KZP1"/>
<comment type="caution">
    <text evidence="2">The sequence shown here is derived from an EMBL/GenBank/DDBJ whole genome shotgun (WGS) entry which is preliminary data.</text>
</comment>
<keyword evidence="3" id="KW-1185">Reference proteome</keyword>
<organism evidence="2 3">
    <name type="scientific">Nicotiana attenuata</name>
    <name type="common">Coyote tobacco</name>
    <dbReference type="NCBI Taxonomy" id="49451"/>
    <lineage>
        <taxon>Eukaryota</taxon>
        <taxon>Viridiplantae</taxon>
        <taxon>Streptophyta</taxon>
        <taxon>Embryophyta</taxon>
        <taxon>Tracheophyta</taxon>
        <taxon>Spermatophyta</taxon>
        <taxon>Magnoliopsida</taxon>
        <taxon>eudicotyledons</taxon>
        <taxon>Gunneridae</taxon>
        <taxon>Pentapetalae</taxon>
        <taxon>asterids</taxon>
        <taxon>lamiids</taxon>
        <taxon>Solanales</taxon>
        <taxon>Solanaceae</taxon>
        <taxon>Nicotianoideae</taxon>
        <taxon>Nicotianeae</taxon>
        <taxon>Nicotiana</taxon>
    </lineage>
</organism>
<dbReference type="AlphaFoldDB" id="A0A314KZP1"/>
<gene>
    <name evidence="2" type="ORF">A4A49_26303</name>
</gene>
<name>A0A314KZP1_NICAT</name>
<reference evidence="2" key="1">
    <citation type="submission" date="2016-11" db="EMBL/GenBank/DDBJ databases">
        <title>The genome of Nicotiana attenuata.</title>
        <authorList>
            <person name="Xu S."/>
            <person name="Brockmoeller T."/>
            <person name="Gaquerel E."/>
            <person name="Navarro A."/>
            <person name="Kuhl H."/>
            <person name="Gase K."/>
            <person name="Ling Z."/>
            <person name="Zhou W."/>
            <person name="Kreitzer C."/>
            <person name="Stanke M."/>
            <person name="Tang H."/>
            <person name="Lyons E."/>
            <person name="Pandey P."/>
            <person name="Pandey S.P."/>
            <person name="Timmermann B."/>
            <person name="Baldwin I.T."/>
        </authorList>
    </citation>
    <scope>NUCLEOTIDE SEQUENCE [LARGE SCALE GENOMIC DNA]</scope>
    <source>
        <strain evidence="2">UT</strain>
    </source>
</reference>
<feature type="compositionally biased region" description="Polar residues" evidence="1">
    <location>
        <begin position="224"/>
        <end position="246"/>
    </location>
</feature>
<dbReference type="EMBL" id="MJEQ01000747">
    <property type="protein sequence ID" value="OIT34194.1"/>
    <property type="molecule type" value="Genomic_DNA"/>
</dbReference>
<protein>
    <submittedName>
        <fullName evidence="2">Uncharacterized protein</fullName>
    </submittedName>
</protein>
<evidence type="ECO:0000256" key="1">
    <source>
        <dbReference type="SAM" id="MobiDB-lite"/>
    </source>
</evidence>
<evidence type="ECO:0000313" key="3">
    <source>
        <dbReference type="Proteomes" id="UP000187609"/>
    </source>
</evidence>
<sequence>MTVQIPALTDVRGDRVNEQQFAGVRGLELAENNGRNPASGAIVPVAEALARVVQDLKAAKNSVVDRGLAGESKGSAIEFGQLMDDSALAAAVRAIFSKNNAAVAELGQGDKVEKRPGPIDSQLEANVALNTTDSRINAGVIKTTAAHDRAVQDEEQEIEDVDILGSADATNVEPIVGHFDVRQEQTDIQIKTWADQVEYEAEEQQVNTPAAISVHDRHEAAPTPGQQQLIENNSGTNQFNTTSSKAATRKKNKKVHPYTHVFVPSGQKQNASPALTSQQLLKDDKKELSPAAHQITNILAGMKEIELSAGREKQQISGVTLNSNTTVLQFSSPRMENVIKDAHLMTKHENKLTGKLKSKLNALDFIPRKPPGGTCIHNVVTP</sequence>
<dbReference type="Proteomes" id="UP000187609">
    <property type="component" value="Unassembled WGS sequence"/>
</dbReference>
<proteinExistence type="predicted"/>
<accession>A0A314KZP1</accession>
<dbReference type="Gramene" id="OIT34194">
    <property type="protein sequence ID" value="OIT34194"/>
    <property type="gene ID" value="A4A49_26303"/>
</dbReference>
<evidence type="ECO:0000313" key="2">
    <source>
        <dbReference type="EMBL" id="OIT34194.1"/>
    </source>
</evidence>